<dbReference type="GeneID" id="90542309"/>
<accession>A0AAX4JEP1</accession>
<evidence type="ECO:0000313" key="1">
    <source>
        <dbReference type="EMBL" id="WUR04475.1"/>
    </source>
</evidence>
<sequence>MIHILEFLRCTTLTYNEYIDEDVNMLNSEDYLSAENAYNFIYNENSIEKSALKNFECSESTNIDDDLSFVVNDVFFGQKLETEFMKQNHTNCANVLDTDTQYLDEKYVWNMNTDQSLEDNNLANVGKLTSNSASLNECINKIKNFIAQRKNESSNIHSFSDVYIHNSQKEIVIKNHNLITHFFLNVFINKFNNEYIPRISMLIYGIDITEEIKDIILEFINVFKFFLTVYDNKIIERNDLNTESNLKIISYNIKIMNFLENILIIDCLKKIEDDLMLKEYKNDVIK</sequence>
<dbReference type="Proteomes" id="UP001334084">
    <property type="component" value="Chromosome 9"/>
</dbReference>
<dbReference type="KEGG" id="vnx:VNE69_09030"/>
<proteinExistence type="predicted"/>
<name>A0AAX4JEP1_9MICR</name>
<protein>
    <submittedName>
        <fullName evidence="1">Uncharacterized protein</fullName>
    </submittedName>
</protein>
<keyword evidence="2" id="KW-1185">Reference proteome</keyword>
<evidence type="ECO:0000313" key="2">
    <source>
        <dbReference type="Proteomes" id="UP001334084"/>
    </source>
</evidence>
<organism evidence="1 2">
    <name type="scientific">Vairimorpha necatrix</name>
    <dbReference type="NCBI Taxonomy" id="6039"/>
    <lineage>
        <taxon>Eukaryota</taxon>
        <taxon>Fungi</taxon>
        <taxon>Fungi incertae sedis</taxon>
        <taxon>Microsporidia</taxon>
        <taxon>Nosematidae</taxon>
        <taxon>Vairimorpha</taxon>
    </lineage>
</organism>
<dbReference type="EMBL" id="CP142734">
    <property type="protein sequence ID" value="WUR04475.1"/>
    <property type="molecule type" value="Genomic_DNA"/>
</dbReference>
<reference evidence="1" key="1">
    <citation type="journal article" date="2024" name="BMC Genomics">
        <title>Functional annotation of a divergent genome using sequence and structure-based similarity.</title>
        <authorList>
            <person name="Svedberg D."/>
            <person name="Winiger R.R."/>
            <person name="Berg A."/>
            <person name="Sharma H."/>
            <person name="Tellgren-Roth C."/>
            <person name="Debrunner-Vossbrinck B.A."/>
            <person name="Vossbrinck C.R."/>
            <person name="Barandun J."/>
        </authorList>
    </citation>
    <scope>NUCLEOTIDE SEQUENCE</scope>
    <source>
        <strain evidence="1">Illinois isolate</strain>
    </source>
</reference>
<dbReference type="RefSeq" id="XP_065330620.1">
    <property type="nucleotide sequence ID" value="XM_065474548.1"/>
</dbReference>
<dbReference type="AlphaFoldDB" id="A0AAX4JEP1"/>
<gene>
    <name evidence="1" type="ORF">VNE69_09030</name>
</gene>